<dbReference type="PROSITE" id="PS50108">
    <property type="entry name" value="CRIB"/>
    <property type="match status" value="1"/>
</dbReference>
<proteinExistence type="evidence at transcript level"/>
<feature type="domain" description="CRIB" evidence="1">
    <location>
        <begin position="21"/>
        <end position="34"/>
    </location>
</feature>
<sequence>MLCCIPNAATAKRVKIDRFSIGNPINFRHITHMGSTRFCDDNVSNAFDLIDHQSLPVHLKLVDIPNLSSNNCASLTPGTLVPKDLCIGPTVSHTFATQSASVSKSTRRNSLLDPNSTLSESFKTPHVVTRHSTHLGNLKPESLCLDLSLPLPPPPSPPPPINPISLRSMLLSSLINEVSPIN</sequence>
<dbReference type="AlphaFoldDB" id="B3GV01"/>
<accession>B3GV01</accession>
<evidence type="ECO:0000313" key="2">
    <source>
        <dbReference type="EMBL" id="ACE06947.1"/>
    </source>
</evidence>
<evidence type="ECO:0000259" key="1">
    <source>
        <dbReference type="PROSITE" id="PS50108"/>
    </source>
</evidence>
<dbReference type="EMBL" id="EZ000167">
    <property type="protein sequence ID" value="ACE06947.1"/>
    <property type="molecule type" value="mRNA"/>
</dbReference>
<dbReference type="InterPro" id="IPR000095">
    <property type="entry name" value="CRIB_dom"/>
</dbReference>
<name>B3GV01_SCHJA</name>
<protein>
    <recommendedName>
        <fullName evidence="1">CRIB domain-containing protein</fullName>
    </recommendedName>
</protein>
<reference evidence="2" key="2">
    <citation type="submission" date="2008-03" db="EMBL/GenBank/DDBJ databases">
        <authorList>
            <person name="Liu F."/>
            <person name="Lu J."/>
            <person name="Hu W."/>
            <person name="Wang S.-Y."/>
            <person name="Cui S.-J."/>
            <person name="Chi M."/>
            <person name="Yan Q."/>
            <person name="Wang X.-R."/>
            <person name="Song H.-D."/>
            <person name="Xu X.-N."/>
            <person name="Wang J.-J."/>
            <person name="Zhang X.-L."/>
            <person name="Zhang X."/>
            <person name="Wang Z.-Q."/>
            <person name="Xue C.-L."/>
            <person name="Brindley P.J."/>
            <person name="McManus D.P."/>
            <person name="Yang P.-Y."/>
            <person name="Feng Z."/>
            <person name="Chen Z."/>
            <person name="Han Z.-G."/>
        </authorList>
    </citation>
    <scope>NUCLEOTIDE SEQUENCE</scope>
</reference>
<organism evidence="2">
    <name type="scientific">Schistosoma japonicum</name>
    <name type="common">Blood fluke</name>
    <dbReference type="NCBI Taxonomy" id="6182"/>
    <lineage>
        <taxon>Eukaryota</taxon>
        <taxon>Metazoa</taxon>
        <taxon>Spiralia</taxon>
        <taxon>Lophotrochozoa</taxon>
        <taxon>Platyhelminthes</taxon>
        <taxon>Trematoda</taxon>
        <taxon>Digenea</taxon>
        <taxon>Strigeidida</taxon>
        <taxon>Schistosomatoidea</taxon>
        <taxon>Schistosomatidae</taxon>
        <taxon>Schistosoma</taxon>
    </lineage>
</organism>
<reference evidence="2" key="1">
    <citation type="journal article" date="2006" name="PLoS Pathog.">
        <title>New perspectives on host-parasite interplay by comparative transcriptomic and proteomic analyses of Schistosoma japonicum.</title>
        <authorList>
            <person name="Liu F."/>
            <person name="Lu J."/>
            <person name="Hu W."/>
            <person name="Wang S.Y."/>
            <person name="Cui S.J."/>
            <person name="Chi M."/>
            <person name="Yan Q."/>
            <person name="Wang X.R."/>
            <person name="Song H.D."/>
            <person name="Xu X.N."/>
            <person name="Wang J.J."/>
            <person name="Zhang X.L."/>
            <person name="Zhang X."/>
            <person name="Wang Z.Q."/>
            <person name="Xue C.L."/>
            <person name="Brindley P.J."/>
            <person name="McManus D.P."/>
            <person name="Yang P.Y."/>
            <person name="Feng Z."/>
            <person name="Chen Z."/>
            <person name="Han Z.G."/>
        </authorList>
    </citation>
    <scope>NUCLEOTIDE SEQUENCE</scope>
</reference>